<evidence type="ECO:0000313" key="2">
    <source>
        <dbReference type="Proteomes" id="UP000249341"/>
    </source>
</evidence>
<evidence type="ECO:0000313" key="1">
    <source>
        <dbReference type="EMBL" id="RAK30465.1"/>
    </source>
</evidence>
<dbReference type="AlphaFoldDB" id="A0A327Z3Z6"/>
<proteinExistence type="predicted"/>
<organism evidence="1 2">
    <name type="scientific">Actinoplanes lutulentus</name>
    <dbReference type="NCBI Taxonomy" id="1287878"/>
    <lineage>
        <taxon>Bacteria</taxon>
        <taxon>Bacillati</taxon>
        <taxon>Actinomycetota</taxon>
        <taxon>Actinomycetes</taxon>
        <taxon>Micromonosporales</taxon>
        <taxon>Micromonosporaceae</taxon>
        <taxon>Actinoplanes</taxon>
    </lineage>
</organism>
<gene>
    <name evidence="1" type="ORF">B0I29_116124</name>
</gene>
<dbReference type="EMBL" id="QLMJ01000016">
    <property type="protein sequence ID" value="RAK30465.1"/>
    <property type="molecule type" value="Genomic_DNA"/>
</dbReference>
<sequence length="83" mass="9190">MPIEFSEEGWEQLTPEQRESLRFIEQMTGTRISDGPPPPGSPLARATALTDALRAGQITEEEHRAALGRIMDESLTEQLDDPA</sequence>
<accession>A0A327Z3Z6</accession>
<reference evidence="1 2" key="1">
    <citation type="submission" date="2018-06" db="EMBL/GenBank/DDBJ databases">
        <title>Genomic Encyclopedia of Type Strains, Phase III (KMG-III): the genomes of soil and plant-associated and newly described type strains.</title>
        <authorList>
            <person name="Whitman W."/>
        </authorList>
    </citation>
    <scope>NUCLEOTIDE SEQUENCE [LARGE SCALE GENOMIC DNA]</scope>
    <source>
        <strain evidence="1 2">CGMCC 4.7090</strain>
    </source>
</reference>
<comment type="caution">
    <text evidence="1">The sequence shown here is derived from an EMBL/GenBank/DDBJ whole genome shotgun (WGS) entry which is preliminary data.</text>
</comment>
<keyword evidence="2" id="KW-1185">Reference proteome</keyword>
<dbReference type="RefSeq" id="WP_111652519.1">
    <property type="nucleotide sequence ID" value="NZ_JACHWI010000007.1"/>
</dbReference>
<name>A0A327Z3Z6_9ACTN</name>
<dbReference type="Proteomes" id="UP000249341">
    <property type="component" value="Unassembled WGS sequence"/>
</dbReference>
<protein>
    <submittedName>
        <fullName evidence="1">Uncharacterized protein</fullName>
    </submittedName>
</protein>